<organism evidence="1">
    <name type="scientific">Roseomonas mucosa</name>
    <dbReference type="NCBI Taxonomy" id="207340"/>
    <lineage>
        <taxon>Bacteria</taxon>
        <taxon>Pseudomonadati</taxon>
        <taxon>Pseudomonadota</taxon>
        <taxon>Alphaproteobacteria</taxon>
        <taxon>Acetobacterales</taxon>
        <taxon>Roseomonadaceae</taxon>
        <taxon>Roseomonas</taxon>
    </lineage>
</organism>
<sequence>MLMDMQPSGEGRLPDHGRVACTACFGGEAVVFDASRTGSTNWRITANPCAWGNPNAEVVVLGFSKGPTQAGALARTPHDEIAYKGARHNVGRILHAVGLLENGAKVDDLITDQKGRLAFGSLVRCTVEQRDIRKGTWKGAGGDMLGGFLADPWGQQVVRNCTARFLGNLPMATKLVVLFGFGKNGSYVNEAERVIRTVRGGDWRRLSEVAYTDGRVVFAHVEHFRSQGRLILDWLGQIRPNGSAACPKRTSWRHQAVAAVRMAYPRGFQES</sequence>
<dbReference type="EMBL" id="CP025185">
    <property type="protein sequence ID" value="AWV20107.1"/>
    <property type="molecule type" value="Genomic_DNA"/>
</dbReference>
<accession>A0A4Y1MQ76</accession>
<dbReference type="AlphaFoldDB" id="A0A4Y1MQ76"/>
<reference evidence="1" key="1">
    <citation type="submission" date="2017-12" db="EMBL/GenBank/DDBJ databases">
        <authorList>
            <person name="Martens C."/>
            <person name="Dahlstrom E."/>
            <person name="Barbian K."/>
            <person name="Sykora L."/>
            <person name="Ricklefs S."/>
            <person name="Bruno D."/>
            <person name="Anzick I."/>
            <person name="Myles I."/>
            <person name="Datta S.K."/>
        </authorList>
    </citation>
    <scope>NUCLEOTIDE SEQUENCE</scope>
    <source>
        <strain evidence="1">AD2</strain>
        <plasmid evidence="1">p4-AD2</plasmid>
    </source>
</reference>
<keyword evidence="1" id="KW-0614">Plasmid</keyword>
<gene>
    <name evidence="1" type="ORF">RADP37_04625</name>
</gene>
<protein>
    <submittedName>
        <fullName evidence="1">Uncharacterized protein</fullName>
    </submittedName>
</protein>
<geneLocation type="plasmid" evidence="1">
    <name>p4-AD2</name>
</geneLocation>
<proteinExistence type="predicted"/>
<evidence type="ECO:0000313" key="1">
    <source>
        <dbReference type="EMBL" id="AWV20107.1"/>
    </source>
</evidence>
<name>A0A4Y1MQ76_9PROT</name>
<dbReference type="RefSeq" id="WP_075822423.1">
    <property type="nucleotide sequence ID" value="NZ_CP025063.1"/>
</dbReference>